<dbReference type="Proteomes" id="UP001515943">
    <property type="component" value="Unassembled WGS sequence"/>
</dbReference>
<dbReference type="RefSeq" id="WP_312878134.1">
    <property type="nucleotide sequence ID" value="NZ_VSRL01000146.1"/>
</dbReference>
<evidence type="ECO:0000256" key="2">
    <source>
        <dbReference type="SAM" id="Phobius"/>
    </source>
</evidence>
<evidence type="ECO:0000313" key="4">
    <source>
        <dbReference type="EMBL" id="NKE60964.1"/>
    </source>
</evidence>
<evidence type="ECO:0000313" key="5">
    <source>
        <dbReference type="Proteomes" id="UP001515943"/>
    </source>
</evidence>
<sequence>MDEVPLPRATRLPLRDVLRLGTVGVRTRPVRTVLAALGIAIGIAALIAVMSIPASNQAALRAQLAALGPNLLTVSPGTDATDGGK</sequence>
<dbReference type="EMBL" id="VSRL01000146">
    <property type="protein sequence ID" value="NKE60964.1"/>
    <property type="molecule type" value="Genomic_DNA"/>
</dbReference>
<name>A0ABX1FQ85_9PSEU</name>
<organism evidence="4 5">
    <name type="scientific">Lentzea indica</name>
    <dbReference type="NCBI Taxonomy" id="2604800"/>
    <lineage>
        <taxon>Bacteria</taxon>
        <taxon>Bacillati</taxon>
        <taxon>Actinomycetota</taxon>
        <taxon>Actinomycetes</taxon>
        <taxon>Pseudonocardiales</taxon>
        <taxon>Pseudonocardiaceae</taxon>
        <taxon>Lentzea</taxon>
    </lineage>
</organism>
<keyword evidence="2" id="KW-0812">Transmembrane</keyword>
<keyword evidence="2" id="KW-1133">Transmembrane helix</keyword>
<gene>
    <name evidence="4" type="ORF">FXN61_30950</name>
</gene>
<evidence type="ECO:0000259" key="3">
    <source>
        <dbReference type="Pfam" id="PF12704"/>
    </source>
</evidence>
<proteinExistence type="inferred from homology"/>
<protein>
    <submittedName>
        <fullName evidence="4">ABC transporter permease</fullName>
    </submittedName>
</protein>
<evidence type="ECO:0000256" key="1">
    <source>
        <dbReference type="ARBA" id="ARBA00038076"/>
    </source>
</evidence>
<comment type="similarity">
    <text evidence="1">Belongs to the ABC-4 integral membrane protein family.</text>
</comment>
<dbReference type="Pfam" id="PF12704">
    <property type="entry name" value="MacB_PCD"/>
    <property type="match status" value="1"/>
</dbReference>
<feature type="transmembrane region" description="Helical" evidence="2">
    <location>
        <begin position="33"/>
        <end position="52"/>
    </location>
</feature>
<feature type="non-terminal residue" evidence="4">
    <location>
        <position position="85"/>
    </location>
</feature>
<reference evidence="4 5" key="1">
    <citation type="submission" date="2019-08" db="EMBL/GenBank/DDBJ databases">
        <title>Lentzea from Indian Himalayas.</title>
        <authorList>
            <person name="Mandal S."/>
            <person name="Mallick Gupta A."/>
            <person name="Maiti P.K."/>
            <person name="Sarkar J."/>
            <person name="Mandal S."/>
        </authorList>
    </citation>
    <scope>NUCLEOTIDE SEQUENCE [LARGE SCALE GENOMIC DNA]</scope>
    <source>
        <strain evidence="4 5">PSKA42</strain>
    </source>
</reference>
<accession>A0ABX1FQ85</accession>
<keyword evidence="2" id="KW-0472">Membrane</keyword>
<comment type="caution">
    <text evidence="4">The sequence shown here is derived from an EMBL/GenBank/DDBJ whole genome shotgun (WGS) entry which is preliminary data.</text>
</comment>
<feature type="domain" description="MacB-like periplasmic core" evidence="3">
    <location>
        <begin position="32"/>
        <end position="80"/>
    </location>
</feature>
<keyword evidence="5" id="KW-1185">Reference proteome</keyword>
<dbReference type="InterPro" id="IPR025857">
    <property type="entry name" value="MacB_PCD"/>
</dbReference>